<dbReference type="GO" id="GO:0005634">
    <property type="term" value="C:nucleus"/>
    <property type="evidence" value="ECO:0007669"/>
    <property type="project" value="TreeGrafter"/>
</dbReference>
<dbReference type="STRING" id="13370.A0A448YPP2"/>
<gene>
    <name evidence="7" type="ORF">BRENAR_LOCUS3594</name>
</gene>
<evidence type="ECO:0000256" key="5">
    <source>
        <dbReference type="ARBA" id="ARBA00022840"/>
    </source>
</evidence>
<evidence type="ECO:0000259" key="6">
    <source>
        <dbReference type="PROSITE" id="PS50011"/>
    </source>
</evidence>
<dbReference type="InterPro" id="IPR000719">
    <property type="entry name" value="Prot_kinase_dom"/>
</dbReference>
<dbReference type="InterPro" id="IPR008271">
    <property type="entry name" value="Ser/Thr_kinase_AS"/>
</dbReference>
<feature type="domain" description="Protein kinase" evidence="6">
    <location>
        <begin position="42"/>
        <end position="312"/>
    </location>
</feature>
<evidence type="ECO:0000313" key="8">
    <source>
        <dbReference type="Proteomes" id="UP000290900"/>
    </source>
</evidence>
<evidence type="ECO:0000256" key="3">
    <source>
        <dbReference type="ARBA" id="ARBA00022741"/>
    </source>
</evidence>
<evidence type="ECO:0000256" key="4">
    <source>
        <dbReference type="ARBA" id="ARBA00022777"/>
    </source>
</evidence>
<reference evidence="7 8" key="1">
    <citation type="submission" date="2018-12" db="EMBL/GenBank/DDBJ databases">
        <authorList>
            <person name="Tiukova I."/>
            <person name="Dainat J."/>
        </authorList>
    </citation>
    <scope>NUCLEOTIDE SEQUENCE [LARGE SCALE GENOMIC DNA]</scope>
</reference>
<proteinExistence type="predicted"/>
<evidence type="ECO:0000313" key="7">
    <source>
        <dbReference type="EMBL" id="VEU22863.1"/>
    </source>
</evidence>
<evidence type="ECO:0000256" key="1">
    <source>
        <dbReference type="ARBA" id="ARBA00022527"/>
    </source>
</evidence>
<protein>
    <submittedName>
        <fullName evidence="7">DEKNAAC103955</fullName>
    </submittedName>
</protein>
<keyword evidence="4" id="KW-0418">Kinase</keyword>
<keyword evidence="8" id="KW-1185">Reference proteome</keyword>
<keyword evidence="2" id="KW-0808">Transferase</keyword>
<dbReference type="SMART" id="SM00220">
    <property type="entry name" value="S_TKc"/>
    <property type="match status" value="1"/>
</dbReference>
<keyword evidence="1" id="KW-0723">Serine/threonine-protein kinase</keyword>
<dbReference type="Gene3D" id="1.10.510.10">
    <property type="entry name" value="Transferase(Phosphotransferase) domain 1"/>
    <property type="match status" value="1"/>
</dbReference>
<dbReference type="InterPro" id="IPR011009">
    <property type="entry name" value="Kinase-like_dom_sf"/>
</dbReference>
<dbReference type="InParanoid" id="A0A448YPP2"/>
<dbReference type="PROSITE" id="PS00108">
    <property type="entry name" value="PROTEIN_KINASE_ST"/>
    <property type="match status" value="1"/>
</dbReference>
<dbReference type="PANTHER" id="PTHR24345">
    <property type="entry name" value="SERINE/THREONINE-PROTEIN KINASE PLK"/>
    <property type="match status" value="1"/>
</dbReference>
<dbReference type="OrthoDB" id="4062651at2759"/>
<dbReference type="EMBL" id="CAACVR010000032">
    <property type="protein sequence ID" value="VEU22863.1"/>
    <property type="molecule type" value="Genomic_DNA"/>
</dbReference>
<name>A0A448YPP2_BRENA</name>
<dbReference type="GO" id="GO:0004674">
    <property type="term" value="F:protein serine/threonine kinase activity"/>
    <property type="evidence" value="ECO:0007669"/>
    <property type="project" value="UniProtKB-KW"/>
</dbReference>
<evidence type="ECO:0000256" key="2">
    <source>
        <dbReference type="ARBA" id="ARBA00022679"/>
    </source>
</evidence>
<keyword evidence="3" id="KW-0547">Nucleotide-binding</keyword>
<dbReference type="Proteomes" id="UP000290900">
    <property type="component" value="Unassembled WGS sequence"/>
</dbReference>
<dbReference type="PROSITE" id="PS50011">
    <property type="entry name" value="PROTEIN_KINASE_DOM"/>
    <property type="match status" value="1"/>
</dbReference>
<dbReference type="GO" id="GO:0005524">
    <property type="term" value="F:ATP binding"/>
    <property type="evidence" value="ECO:0007669"/>
    <property type="project" value="UniProtKB-KW"/>
</dbReference>
<sequence length="335" mass="38791">MKGPFRPLDLVLGRRRGERLRKEVSTSPLGRNCRSFPKDKYGKKHSLISKGVTAKVFLYRKEGSQSCIYAVKRFHPRESYEKRAVYLEAIQQEVDIHLKINSLHRGSVKLIDFFTINDENVYYVMEYLPYNLDRICTRYGYLVPKDVRLCYFKQLVEGVSFLQSRGISHRDIKPENCCIDRDGVLKIVDFGASIIGKHAVGLAGSRRYAAPEVFEGRKYDCFKSDMWSVGVCLVLLYYCSGCLWEIARPEENENFKRYLTNPCIENVLKVSNNVPSSQLFDHEQVNGIILRLLHIDAGQRYGAQEMIDTDWFRGIVDGHGCENPGHWTEHQKYLR</sequence>
<dbReference type="AlphaFoldDB" id="A0A448YPP2"/>
<accession>A0A448YPP2</accession>
<dbReference type="PANTHER" id="PTHR24345:SF0">
    <property type="entry name" value="CELL CYCLE SERINE_THREONINE-PROTEIN KINASE CDC5_MSD2"/>
    <property type="match status" value="1"/>
</dbReference>
<organism evidence="7 8">
    <name type="scientific">Brettanomyces naardenensis</name>
    <name type="common">Yeast</name>
    <dbReference type="NCBI Taxonomy" id="13370"/>
    <lineage>
        <taxon>Eukaryota</taxon>
        <taxon>Fungi</taxon>
        <taxon>Dikarya</taxon>
        <taxon>Ascomycota</taxon>
        <taxon>Saccharomycotina</taxon>
        <taxon>Pichiomycetes</taxon>
        <taxon>Pichiales</taxon>
        <taxon>Pichiaceae</taxon>
        <taxon>Brettanomyces</taxon>
    </lineage>
</organism>
<dbReference type="SUPFAM" id="SSF56112">
    <property type="entry name" value="Protein kinase-like (PK-like)"/>
    <property type="match status" value="1"/>
</dbReference>
<keyword evidence="5" id="KW-0067">ATP-binding</keyword>
<dbReference type="Pfam" id="PF00069">
    <property type="entry name" value="Pkinase"/>
    <property type="match status" value="1"/>
</dbReference>